<dbReference type="GO" id="GO:0010181">
    <property type="term" value="F:FMN binding"/>
    <property type="evidence" value="ECO:0007669"/>
    <property type="project" value="InterPro"/>
</dbReference>
<dbReference type="SMART" id="SM00900">
    <property type="entry name" value="FMN_bind"/>
    <property type="match status" value="1"/>
</dbReference>
<feature type="chain" id="PRO_5038941311" evidence="1">
    <location>
        <begin position="22"/>
        <end position="163"/>
    </location>
</feature>
<dbReference type="InterPro" id="IPR007329">
    <property type="entry name" value="FMN-bd"/>
</dbReference>
<reference evidence="3" key="1">
    <citation type="submission" date="2020-12" db="EMBL/GenBank/DDBJ databases">
        <title>Clostridium thailandense sp. nov., a novel acetogenic bacterium isolated from peat land soil in Thailand.</title>
        <authorList>
            <person name="Chaikitkaew S."/>
            <person name="Birkeland N.K."/>
        </authorList>
    </citation>
    <scope>NUCLEOTIDE SEQUENCE</scope>
    <source>
        <strain evidence="3">DSM 17425</strain>
    </source>
</reference>
<dbReference type="Pfam" id="PF04205">
    <property type="entry name" value="FMN_bind"/>
    <property type="match status" value="1"/>
</dbReference>
<proteinExistence type="predicted"/>
<gene>
    <name evidence="3" type="ORF">I6U51_18535</name>
</gene>
<evidence type="ECO:0000256" key="1">
    <source>
        <dbReference type="SAM" id="SignalP"/>
    </source>
</evidence>
<keyword evidence="1" id="KW-0732">Signal</keyword>
<dbReference type="Gene3D" id="3.90.1010.20">
    <property type="match status" value="1"/>
</dbReference>
<sequence>MKKKFLLGLLASAIISTGLLAGCGEKKEAAPANSNSTTQATFKDGKYKAEASDFDERGWKPFAEMDVKDGKIASAKFDYVNKDGKFKTQDEGYNKAMEEKNKTNPAKYTKELTDSLVAKQDPAKVDTVTGATTSTNNFKKLSTQLVENAKKGDTAVVKVTIGK</sequence>
<feature type="signal peptide" evidence="1">
    <location>
        <begin position="1"/>
        <end position="21"/>
    </location>
</feature>
<evidence type="ECO:0000313" key="4">
    <source>
        <dbReference type="Proteomes" id="UP000622687"/>
    </source>
</evidence>
<dbReference type="EMBL" id="JAEEGB010000030">
    <property type="protein sequence ID" value="MBI6874670.1"/>
    <property type="molecule type" value="Genomic_DNA"/>
</dbReference>
<comment type="caution">
    <text evidence="3">The sequence shown here is derived from an EMBL/GenBank/DDBJ whole genome shotgun (WGS) entry which is preliminary data.</text>
</comment>
<feature type="domain" description="FMN-binding" evidence="2">
    <location>
        <begin position="58"/>
        <end position="149"/>
    </location>
</feature>
<accession>A0A934HUS2</accession>
<organism evidence="3 4">
    <name type="scientific">Clostridium aciditolerans</name>
    <dbReference type="NCBI Taxonomy" id="339861"/>
    <lineage>
        <taxon>Bacteria</taxon>
        <taxon>Bacillati</taxon>
        <taxon>Bacillota</taxon>
        <taxon>Clostridia</taxon>
        <taxon>Eubacteriales</taxon>
        <taxon>Clostridiaceae</taxon>
        <taxon>Clostridium</taxon>
    </lineage>
</organism>
<dbReference type="PROSITE" id="PS51257">
    <property type="entry name" value="PROKAR_LIPOPROTEIN"/>
    <property type="match status" value="1"/>
</dbReference>
<dbReference type="RefSeq" id="WP_211144055.1">
    <property type="nucleotide sequence ID" value="NZ_JAEEGB010000030.1"/>
</dbReference>
<name>A0A934HUS2_9CLOT</name>
<evidence type="ECO:0000313" key="3">
    <source>
        <dbReference type="EMBL" id="MBI6874670.1"/>
    </source>
</evidence>
<keyword evidence="4" id="KW-1185">Reference proteome</keyword>
<protein>
    <submittedName>
        <fullName evidence="3">FMN-binding protein</fullName>
    </submittedName>
</protein>
<dbReference type="GO" id="GO:0016020">
    <property type="term" value="C:membrane"/>
    <property type="evidence" value="ECO:0007669"/>
    <property type="project" value="InterPro"/>
</dbReference>
<evidence type="ECO:0000259" key="2">
    <source>
        <dbReference type="SMART" id="SM00900"/>
    </source>
</evidence>
<dbReference type="AlphaFoldDB" id="A0A934HUS2"/>
<dbReference type="Proteomes" id="UP000622687">
    <property type="component" value="Unassembled WGS sequence"/>
</dbReference>